<evidence type="ECO:0000313" key="3">
    <source>
        <dbReference type="Proteomes" id="UP000076476"/>
    </source>
</evidence>
<feature type="transmembrane region" description="Helical" evidence="1">
    <location>
        <begin position="6"/>
        <end position="27"/>
    </location>
</feature>
<organism evidence="2 3">
    <name type="scientific">Aeribacillus pallidus</name>
    <dbReference type="NCBI Taxonomy" id="33936"/>
    <lineage>
        <taxon>Bacteria</taxon>
        <taxon>Bacillati</taxon>
        <taxon>Bacillota</taxon>
        <taxon>Bacilli</taxon>
        <taxon>Bacillales</taxon>
        <taxon>Bacillaceae</taxon>
        <taxon>Aeribacillus</taxon>
    </lineage>
</organism>
<name>A0A167YWE8_9BACI</name>
<dbReference type="EMBL" id="LWBR01000079">
    <property type="protein sequence ID" value="KZN94621.1"/>
    <property type="molecule type" value="Genomic_DNA"/>
</dbReference>
<sequence>MEVMAASVFSTIIIFITVFSMIRVFIIAFKRKEISLRKFIIFTISSIVTGLIIASVLPFVYQKIFHYIY</sequence>
<keyword evidence="1" id="KW-1133">Transmembrane helix</keyword>
<gene>
    <name evidence="2" type="ORF">AZI98_18125</name>
</gene>
<proteinExistence type="predicted"/>
<evidence type="ECO:0008006" key="4">
    <source>
        <dbReference type="Google" id="ProtNLM"/>
    </source>
</evidence>
<protein>
    <recommendedName>
        <fullName evidence="4">DUF1146 domain-containing protein</fullName>
    </recommendedName>
</protein>
<dbReference type="Proteomes" id="UP000076476">
    <property type="component" value="Unassembled WGS sequence"/>
</dbReference>
<evidence type="ECO:0000313" key="2">
    <source>
        <dbReference type="EMBL" id="KZN94621.1"/>
    </source>
</evidence>
<accession>A0A167YWE8</accession>
<dbReference type="AlphaFoldDB" id="A0A167YWE8"/>
<reference evidence="2 3" key="1">
    <citation type="submission" date="2016-04" db="EMBL/GenBank/DDBJ databases">
        <title>Draft genome sequence of Aeribacillus pallidus 8m3 from petroleum reservoir.</title>
        <authorList>
            <person name="Poltaraus A.B."/>
            <person name="Nazina T.N."/>
            <person name="Tourova T.P."/>
            <person name="Malakho S.M."/>
            <person name="Korshunova A.V."/>
            <person name="Sokolova D.S."/>
        </authorList>
    </citation>
    <scope>NUCLEOTIDE SEQUENCE [LARGE SCALE GENOMIC DNA]</scope>
    <source>
        <strain evidence="2 3">8m3</strain>
    </source>
</reference>
<comment type="caution">
    <text evidence="2">The sequence shown here is derived from an EMBL/GenBank/DDBJ whole genome shotgun (WGS) entry which is preliminary data.</text>
</comment>
<keyword evidence="1" id="KW-0812">Transmembrane</keyword>
<keyword evidence="3" id="KW-1185">Reference proteome</keyword>
<feature type="transmembrane region" description="Helical" evidence="1">
    <location>
        <begin position="39"/>
        <end position="61"/>
    </location>
</feature>
<keyword evidence="1" id="KW-0472">Membrane</keyword>
<evidence type="ECO:0000256" key="1">
    <source>
        <dbReference type="SAM" id="Phobius"/>
    </source>
</evidence>